<dbReference type="FunFam" id="3.90.740.10:FF:000001">
    <property type="entry name" value="Leucine--tRNA ligase, cytoplasmic"/>
    <property type="match status" value="1"/>
</dbReference>
<dbReference type="GO" id="GO:0002161">
    <property type="term" value="F:aminoacyl-tRNA deacylase activity"/>
    <property type="evidence" value="ECO:0007669"/>
    <property type="project" value="InterPro"/>
</dbReference>
<dbReference type="InterPro" id="IPR014729">
    <property type="entry name" value="Rossmann-like_a/b/a_fold"/>
</dbReference>
<dbReference type="Proteomes" id="UP000184188">
    <property type="component" value="Unassembled WGS sequence"/>
</dbReference>
<comment type="similarity">
    <text evidence="1">Belongs to the class-I aminoacyl-tRNA synthetase family.</text>
</comment>
<feature type="compositionally biased region" description="Acidic residues" evidence="10">
    <location>
        <begin position="138"/>
        <end position="147"/>
    </location>
</feature>
<dbReference type="Gene3D" id="3.90.740.10">
    <property type="entry name" value="Valyl/Leucyl/Isoleucyl-tRNA synthetase, editing domain"/>
    <property type="match status" value="1"/>
</dbReference>
<dbReference type="InterPro" id="IPR009008">
    <property type="entry name" value="Val/Leu/Ile-tRNA-synth_edit"/>
</dbReference>
<dbReference type="Gene3D" id="3.40.50.620">
    <property type="entry name" value="HUPs"/>
    <property type="match status" value="1"/>
</dbReference>
<dbReference type="SUPFAM" id="SSF52374">
    <property type="entry name" value="Nucleotidylyl transferase"/>
    <property type="match status" value="1"/>
</dbReference>
<dbReference type="NCBIfam" id="TIGR00395">
    <property type="entry name" value="leuS_arch"/>
    <property type="match status" value="1"/>
</dbReference>
<dbReference type="OrthoDB" id="10249672at2759"/>
<dbReference type="GO" id="GO:1903432">
    <property type="term" value="P:regulation of TORC1 signaling"/>
    <property type="evidence" value="ECO:0007669"/>
    <property type="project" value="EnsemblFungi"/>
</dbReference>
<evidence type="ECO:0000259" key="12">
    <source>
        <dbReference type="Pfam" id="PF08264"/>
    </source>
</evidence>
<evidence type="ECO:0000256" key="7">
    <source>
        <dbReference type="ARBA" id="ARBA00023146"/>
    </source>
</evidence>
<dbReference type="EMBL" id="KV878341">
    <property type="protein sequence ID" value="OJJ47186.1"/>
    <property type="molecule type" value="Genomic_DNA"/>
</dbReference>
<feature type="domain" description="Methionyl/Valyl/Leucyl/Isoleucyl-tRNA synthetase anticodon-binding" evidence="12">
    <location>
        <begin position="823"/>
        <end position="944"/>
    </location>
</feature>
<evidence type="ECO:0000256" key="5">
    <source>
        <dbReference type="ARBA" id="ARBA00022840"/>
    </source>
</evidence>
<evidence type="ECO:0000256" key="8">
    <source>
        <dbReference type="ARBA" id="ARBA00030520"/>
    </source>
</evidence>
<keyword evidence="4" id="KW-0547">Nucleotide-binding</keyword>
<dbReference type="GO" id="GO:0004823">
    <property type="term" value="F:leucine-tRNA ligase activity"/>
    <property type="evidence" value="ECO:0007669"/>
    <property type="project" value="UniProtKB-EC"/>
</dbReference>
<dbReference type="InterPro" id="IPR009080">
    <property type="entry name" value="tRNAsynth_Ia_anticodon-bd"/>
</dbReference>
<dbReference type="Pfam" id="PF00133">
    <property type="entry name" value="tRNA-synt_1"/>
    <property type="match status" value="2"/>
</dbReference>
<dbReference type="SUPFAM" id="SSF47323">
    <property type="entry name" value="Anticodon-binding domain of a subclass of class I aminoacyl-tRNA synthetases"/>
    <property type="match status" value="1"/>
</dbReference>
<dbReference type="GeneID" id="34614456"/>
<sequence length="1108" mass="123849">MASVEVPLRPRPAEPEQSTLQLENTEKRDELIASEKKYQKQWAEAGVFKQDAPTDGSQRPPKFFGTMAYPYMNGTLHAGHAFTASKIEFATGFARMEGKRALFPQGFHCSGMPIKACADKLAREVELFGQNFERYVEETGDDEEEEPAAPAASKDGKTDLGKFSGSKSKAAAKTIQTKYQFQIMLALGVPVTEIHQFADPAHWLAYFPPLCRDDLTSFGARVDWRRSMVTTDANPFYDAFVRWQMNRLNNLGKIKFGKRYTIYSPKDGQACLDHDRSSGEGVTPQEYTCLKLRTLEWSERAKEVIGDKLPADAKVYFIPATLRPETMYGQTCCFVGPKVAYSVFEVSASKKEYFVMSTRAARNMAFQNIFPEWGVYPKVVDFVGADLVGTRVHAPLSVHSEGVYILPMETVKPTKGTGVVTCVPSNSPDDYATVLELTKKADYYGIKKEWVDKEIVPIIDTPMGDLSAKVLYEKLKINSPKDVKQLTEAKEIAYKTDFYQGTMKFGPFAGTPVQDAKPLITAQLLESGDAFKYAEPDGQVVSRSGDDCVAAYLDQWYFAYGTAENGGDGAWCQQVLDHVEDGLNTYYAEAKHAFESTVAWLAQWACTRSYGLGTKLPWDPTQLVESLSDSTVYMAYYTICHYLHSDIFGKQPGQSSKPILAEQMTDDVWDYIFHRSESVQTDILPEDLAAMRNEFAYWYPLDLRVSGKDLINNHLTFALYHHVALFPENFWPQGFRVNGHLMLNGKKMSKSTGNFLTLRQAIEKFGADATRLALADSGDGIEDANLEESSANAAILRLYELKKWAKETLEDSTLRDGELSFFDRLFENDLNTLVIETRKLYEATMYKLALKTGFFDLMSSRDWYRENCRAAGVGIHKKLARRYVELQALLLTPIAPHWADSVWQEILGHPTTIQNALYPTVPAPDAVLAAATAYVKDTASSILQAEANQMKKLAKGKQTTFDPNAGKKLTVFVAAAFPEWQQRYRGIVQEEFTAKGGDLDVKALAAKIAKPEMKKAMPFIHTLKKRLDSGEAPDRVFAEKLQFDEVLALQEMTPGLKSTIRKLEAVEIVRVKEGDETGELVGSAERIPLPSMASGAVPGNPAFHFTNV</sequence>
<dbReference type="VEuPathDB" id="FungiDB:ASPZODRAFT_25256"/>
<feature type="region of interest" description="Disordered" evidence="10">
    <location>
        <begin position="1"/>
        <end position="26"/>
    </location>
</feature>
<dbReference type="GO" id="GO:0005524">
    <property type="term" value="F:ATP binding"/>
    <property type="evidence" value="ECO:0007669"/>
    <property type="project" value="UniProtKB-KW"/>
</dbReference>
<evidence type="ECO:0000256" key="1">
    <source>
        <dbReference type="ARBA" id="ARBA00005594"/>
    </source>
</evidence>
<evidence type="ECO:0000313" key="14">
    <source>
        <dbReference type="Proteomes" id="UP000184188"/>
    </source>
</evidence>
<dbReference type="InterPro" id="IPR013155">
    <property type="entry name" value="M/V/L/I-tRNA-synth_anticd-bd"/>
</dbReference>
<dbReference type="GO" id="GO:0006429">
    <property type="term" value="P:leucyl-tRNA aminoacylation"/>
    <property type="evidence" value="ECO:0007669"/>
    <property type="project" value="EnsemblFungi"/>
</dbReference>
<proteinExistence type="inferred from homology"/>
<reference evidence="14" key="1">
    <citation type="journal article" date="2017" name="Genome Biol.">
        <title>Comparative genomics reveals high biological diversity and specific adaptations in the industrially and medically important fungal genus Aspergillus.</title>
        <authorList>
            <person name="de Vries R.P."/>
            <person name="Riley R."/>
            <person name="Wiebenga A."/>
            <person name="Aguilar-Osorio G."/>
            <person name="Amillis S."/>
            <person name="Uchima C.A."/>
            <person name="Anderluh G."/>
            <person name="Asadollahi M."/>
            <person name="Askin M."/>
            <person name="Barry K."/>
            <person name="Battaglia E."/>
            <person name="Bayram O."/>
            <person name="Benocci T."/>
            <person name="Braus-Stromeyer S.A."/>
            <person name="Caldana C."/>
            <person name="Canovas D."/>
            <person name="Cerqueira G.C."/>
            <person name="Chen F."/>
            <person name="Chen W."/>
            <person name="Choi C."/>
            <person name="Clum A."/>
            <person name="Dos Santos R.A."/>
            <person name="Damasio A.R."/>
            <person name="Diallinas G."/>
            <person name="Emri T."/>
            <person name="Fekete E."/>
            <person name="Flipphi M."/>
            <person name="Freyberg S."/>
            <person name="Gallo A."/>
            <person name="Gournas C."/>
            <person name="Habgood R."/>
            <person name="Hainaut M."/>
            <person name="Harispe M.L."/>
            <person name="Henrissat B."/>
            <person name="Hilden K.S."/>
            <person name="Hope R."/>
            <person name="Hossain A."/>
            <person name="Karabika E."/>
            <person name="Karaffa L."/>
            <person name="Karanyi Z."/>
            <person name="Krasevec N."/>
            <person name="Kuo A."/>
            <person name="Kusch H."/>
            <person name="LaButti K."/>
            <person name="Lagendijk E.L."/>
            <person name="Lapidus A."/>
            <person name="Levasseur A."/>
            <person name="Lindquist E."/>
            <person name="Lipzen A."/>
            <person name="Logrieco A.F."/>
            <person name="MacCabe A."/>
            <person name="Maekelae M.R."/>
            <person name="Malavazi I."/>
            <person name="Melin P."/>
            <person name="Meyer V."/>
            <person name="Mielnichuk N."/>
            <person name="Miskei M."/>
            <person name="Molnar A.P."/>
            <person name="Mule G."/>
            <person name="Ngan C.Y."/>
            <person name="Orejas M."/>
            <person name="Orosz E."/>
            <person name="Ouedraogo J.P."/>
            <person name="Overkamp K.M."/>
            <person name="Park H.-S."/>
            <person name="Perrone G."/>
            <person name="Piumi F."/>
            <person name="Punt P.J."/>
            <person name="Ram A.F."/>
            <person name="Ramon A."/>
            <person name="Rauscher S."/>
            <person name="Record E."/>
            <person name="Riano-Pachon D.M."/>
            <person name="Robert V."/>
            <person name="Roehrig J."/>
            <person name="Ruller R."/>
            <person name="Salamov A."/>
            <person name="Salih N.S."/>
            <person name="Samson R.A."/>
            <person name="Sandor E."/>
            <person name="Sanguinetti M."/>
            <person name="Schuetze T."/>
            <person name="Sepcic K."/>
            <person name="Shelest E."/>
            <person name="Sherlock G."/>
            <person name="Sophianopoulou V."/>
            <person name="Squina F.M."/>
            <person name="Sun H."/>
            <person name="Susca A."/>
            <person name="Todd R.B."/>
            <person name="Tsang A."/>
            <person name="Unkles S.E."/>
            <person name="van de Wiele N."/>
            <person name="van Rossen-Uffink D."/>
            <person name="Oliveira J.V."/>
            <person name="Vesth T.C."/>
            <person name="Visser J."/>
            <person name="Yu J.-H."/>
            <person name="Zhou M."/>
            <person name="Andersen M.R."/>
            <person name="Archer D.B."/>
            <person name="Baker S.E."/>
            <person name="Benoit I."/>
            <person name="Brakhage A.A."/>
            <person name="Braus G.H."/>
            <person name="Fischer R."/>
            <person name="Frisvad J.C."/>
            <person name="Goldman G.H."/>
            <person name="Houbraken J."/>
            <person name="Oakley B."/>
            <person name="Pocsi I."/>
            <person name="Scazzocchio C."/>
            <person name="Seiboth B."/>
            <person name="vanKuyk P.A."/>
            <person name="Wortman J."/>
            <person name="Dyer P.S."/>
            <person name="Grigoriev I.V."/>
        </authorList>
    </citation>
    <scope>NUCLEOTIDE SEQUENCE [LARGE SCALE GENOMIC DNA]</scope>
    <source>
        <strain evidence="14">CBS 506.65</strain>
    </source>
</reference>
<dbReference type="STRING" id="1073090.A0A1L9SJ85"/>
<keyword evidence="5" id="KW-0067">ATP-binding</keyword>
<evidence type="ECO:0000313" key="13">
    <source>
        <dbReference type="EMBL" id="OJJ47186.1"/>
    </source>
</evidence>
<evidence type="ECO:0000256" key="6">
    <source>
        <dbReference type="ARBA" id="ARBA00022917"/>
    </source>
</evidence>
<dbReference type="RefSeq" id="XP_022581696.1">
    <property type="nucleotide sequence ID" value="XM_022727992.1"/>
</dbReference>
<feature type="region of interest" description="Disordered" evidence="10">
    <location>
        <begin position="137"/>
        <end position="164"/>
    </location>
</feature>
<keyword evidence="7" id="KW-0030">Aminoacyl-tRNA synthetase</keyword>
<keyword evidence="3" id="KW-0436">Ligase</keyword>
<dbReference type="AlphaFoldDB" id="A0A1L9SJ85"/>
<dbReference type="GO" id="GO:0005737">
    <property type="term" value="C:cytoplasm"/>
    <property type="evidence" value="ECO:0007669"/>
    <property type="project" value="EnsemblFungi"/>
</dbReference>
<feature type="domain" description="Aminoacyl-tRNA synthetase class Ia" evidence="11">
    <location>
        <begin position="203"/>
        <end position="786"/>
    </location>
</feature>
<organism evidence="13 14">
    <name type="scientific">Penicilliopsis zonata CBS 506.65</name>
    <dbReference type="NCBI Taxonomy" id="1073090"/>
    <lineage>
        <taxon>Eukaryota</taxon>
        <taxon>Fungi</taxon>
        <taxon>Dikarya</taxon>
        <taxon>Ascomycota</taxon>
        <taxon>Pezizomycotina</taxon>
        <taxon>Eurotiomycetes</taxon>
        <taxon>Eurotiomycetidae</taxon>
        <taxon>Eurotiales</taxon>
        <taxon>Aspergillaceae</taxon>
        <taxon>Penicilliopsis</taxon>
    </lineage>
</organism>
<dbReference type="InterPro" id="IPR004493">
    <property type="entry name" value="Leu-tRNA-synth_Ia_arc/euk"/>
</dbReference>
<dbReference type="GO" id="GO:1990825">
    <property type="term" value="F:sequence-specific mRNA binding"/>
    <property type="evidence" value="ECO:0007669"/>
    <property type="project" value="EnsemblFungi"/>
</dbReference>
<dbReference type="EC" id="6.1.1.4" evidence="2"/>
<evidence type="ECO:0000259" key="11">
    <source>
        <dbReference type="Pfam" id="PF00133"/>
    </source>
</evidence>
<evidence type="ECO:0000256" key="4">
    <source>
        <dbReference type="ARBA" id="ARBA00022741"/>
    </source>
</evidence>
<evidence type="ECO:0000256" key="9">
    <source>
        <dbReference type="ARBA" id="ARBA00047469"/>
    </source>
</evidence>
<dbReference type="Gene3D" id="1.10.730.10">
    <property type="entry name" value="Isoleucyl-tRNA Synthetase, Domain 1"/>
    <property type="match status" value="1"/>
</dbReference>
<dbReference type="PANTHER" id="PTHR45794">
    <property type="entry name" value="LEUCYL-TRNA SYNTHETASE"/>
    <property type="match status" value="1"/>
</dbReference>
<keyword evidence="14" id="KW-1185">Reference proteome</keyword>
<accession>A0A1L9SJ85</accession>
<feature type="domain" description="Aminoacyl-tRNA synthetase class Ia" evidence="11">
    <location>
        <begin position="38"/>
        <end position="120"/>
    </location>
</feature>
<dbReference type="InterPro" id="IPR002300">
    <property type="entry name" value="aa-tRNA-synth_Ia"/>
</dbReference>
<gene>
    <name evidence="13" type="ORF">ASPZODRAFT_25256</name>
</gene>
<dbReference type="Pfam" id="PF08264">
    <property type="entry name" value="Anticodon_1"/>
    <property type="match status" value="1"/>
</dbReference>
<comment type="catalytic activity">
    <reaction evidence="9">
        <text>tRNA(Leu) + L-leucine + ATP = L-leucyl-tRNA(Leu) + AMP + diphosphate</text>
        <dbReference type="Rhea" id="RHEA:11688"/>
        <dbReference type="Rhea" id="RHEA-COMP:9613"/>
        <dbReference type="Rhea" id="RHEA-COMP:9622"/>
        <dbReference type="ChEBI" id="CHEBI:30616"/>
        <dbReference type="ChEBI" id="CHEBI:33019"/>
        <dbReference type="ChEBI" id="CHEBI:57427"/>
        <dbReference type="ChEBI" id="CHEBI:78442"/>
        <dbReference type="ChEBI" id="CHEBI:78494"/>
        <dbReference type="ChEBI" id="CHEBI:456215"/>
        <dbReference type="EC" id="6.1.1.4"/>
    </reaction>
</comment>
<dbReference type="PANTHER" id="PTHR45794:SF1">
    <property type="entry name" value="LEUCINE--TRNA LIGASE, CYTOPLASMIC"/>
    <property type="match status" value="1"/>
</dbReference>
<evidence type="ECO:0000256" key="10">
    <source>
        <dbReference type="SAM" id="MobiDB-lite"/>
    </source>
</evidence>
<dbReference type="CDD" id="cd07959">
    <property type="entry name" value="Anticodon_Ia_Leu_AEc"/>
    <property type="match status" value="1"/>
</dbReference>
<name>A0A1L9SJ85_9EURO</name>
<evidence type="ECO:0000256" key="2">
    <source>
        <dbReference type="ARBA" id="ARBA00013164"/>
    </source>
</evidence>
<keyword evidence="6" id="KW-0648">Protein biosynthesis</keyword>
<dbReference type="SUPFAM" id="SSF50677">
    <property type="entry name" value="ValRS/IleRS/LeuRS editing domain"/>
    <property type="match status" value="1"/>
</dbReference>
<evidence type="ECO:0000256" key="3">
    <source>
        <dbReference type="ARBA" id="ARBA00022598"/>
    </source>
</evidence>
<protein>
    <recommendedName>
        <fullName evidence="2">leucine--tRNA ligase</fullName>
        <ecNumber evidence="2">6.1.1.4</ecNumber>
    </recommendedName>
    <alternativeName>
        <fullName evidence="8">Leucyl-tRNA synthetase</fullName>
    </alternativeName>
</protein>